<dbReference type="Proteomes" id="UP001196413">
    <property type="component" value="Unassembled WGS sequence"/>
</dbReference>
<dbReference type="AlphaFoldDB" id="A0AAD5QXM1"/>
<dbReference type="EMBL" id="JAHQIW010004968">
    <property type="protein sequence ID" value="KAJ1364421.1"/>
    <property type="molecule type" value="Genomic_DNA"/>
</dbReference>
<organism evidence="2 3">
    <name type="scientific">Parelaphostrongylus tenuis</name>
    <name type="common">Meningeal worm</name>
    <dbReference type="NCBI Taxonomy" id="148309"/>
    <lineage>
        <taxon>Eukaryota</taxon>
        <taxon>Metazoa</taxon>
        <taxon>Ecdysozoa</taxon>
        <taxon>Nematoda</taxon>
        <taxon>Chromadorea</taxon>
        <taxon>Rhabditida</taxon>
        <taxon>Rhabditina</taxon>
        <taxon>Rhabditomorpha</taxon>
        <taxon>Strongyloidea</taxon>
        <taxon>Metastrongylidae</taxon>
        <taxon>Parelaphostrongylus</taxon>
    </lineage>
</organism>
<name>A0AAD5QXM1_PARTN</name>
<feature type="signal peptide" evidence="1">
    <location>
        <begin position="1"/>
        <end position="16"/>
    </location>
</feature>
<gene>
    <name evidence="2" type="ORF">KIN20_024515</name>
</gene>
<feature type="non-terminal residue" evidence="2">
    <location>
        <position position="1"/>
    </location>
</feature>
<proteinExistence type="predicted"/>
<comment type="caution">
    <text evidence="2">The sequence shown here is derived from an EMBL/GenBank/DDBJ whole genome shotgun (WGS) entry which is preliminary data.</text>
</comment>
<keyword evidence="1" id="KW-0732">Signal</keyword>
<reference evidence="2" key="1">
    <citation type="submission" date="2021-06" db="EMBL/GenBank/DDBJ databases">
        <title>Parelaphostrongylus tenuis whole genome reference sequence.</title>
        <authorList>
            <person name="Garwood T.J."/>
            <person name="Larsen P.A."/>
            <person name="Fountain-Jones N.M."/>
            <person name="Garbe J.R."/>
            <person name="Macchietto M.G."/>
            <person name="Kania S.A."/>
            <person name="Gerhold R.W."/>
            <person name="Richards J.E."/>
            <person name="Wolf T.M."/>
        </authorList>
    </citation>
    <scope>NUCLEOTIDE SEQUENCE</scope>
    <source>
        <strain evidence="2">MNPRO001-30</strain>
        <tissue evidence="2">Meninges</tissue>
    </source>
</reference>
<protein>
    <submittedName>
        <fullName evidence="2">Uncharacterized protein</fullName>
    </submittedName>
</protein>
<feature type="chain" id="PRO_5042002094" evidence="1">
    <location>
        <begin position="17"/>
        <end position="84"/>
    </location>
</feature>
<evidence type="ECO:0000256" key="1">
    <source>
        <dbReference type="SAM" id="SignalP"/>
    </source>
</evidence>
<keyword evidence="3" id="KW-1185">Reference proteome</keyword>
<accession>A0AAD5QXM1</accession>
<evidence type="ECO:0000313" key="3">
    <source>
        <dbReference type="Proteomes" id="UP001196413"/>
    </source>
</evidence>
<sequence length="84" mass="9641">ELIALLLLSARTLIDAIPRRGNEPWSVILCKFKDSDYEPRTAEWFSEWISGGDNPGSRSYLEAAYSHNFFFQNGTTIFRNPIDN</sequence>
<evidence type="ECO:0000313" key="2">
    <source>
        <dbReference type="EMBL" id="KAJ1364421.1"/>
    </source>
</evidence>